<dbReference type="AlphaFoldDB" id="K9WQJ0"/>
<name>K9WQJ0_9NOST</name>
<feature type="region of interest" description="Disordered" evidence="1">
    <location>
        <begin position="260"/>
        <end position="279"/>
    </location>
</feature>
<accession>K9WQJ0</accession>
<dbReference type="HOGENOM" id="CLU_465995_0_0_3"/>
<dbReference type="eggNOG" id="COG0656">
    <property type="taxonomic scope" value="Bacteria"/>
</dbReference>
<dbReference type="KEGG" id="csg:Cylst_0077"/>
<dbReference type="EMBL" id="CP003642">
    <property type="protein sequence ID" value="AFZ22458.1"/>
    <property type="molecule type" value="Genomic_DNA"/>
</dbReference>
<dbReference type="PATRIC" id="fig|56107.3.peg.89"/>
<organism evidence="3 4">
    <name type="scientific">Cylindrospermum stagnale PCC 7417</name>
    <dbReference type="NCBI Taxonomy" id="56107"/>
    <lineage>
        <taxon>Bacteria</taxon>
        <taxon>Bacillati</taxon>
        <taxon>Cyanobacteriota</taxon>
        <taxon>Cyanophyceae</taxon>
        <taxon>Nostocales</taxon>
        <taxon>Nostocaceae</taxon>
        <taxon>Cylindrospermum</taxon>
    </lineage>
</organism>
<dbReference type="InterPro" id="IPR025295">
    <property type="entry name" value="eCIS_core_dom"/>
</dbReference>
<evidence type="ECO:0000313" key="3">
    <source>
        <dbReference type="EMBL" id="AFZ22458.1"/>
    </source>
</evidence>
<keyword evidence="4" id="KW-1185">Reference proteome</keyword>
<evidence type="ECO:0000313" key="4">
    <source>
        <dbReference type="Proteomes" id="UP000010475"/>
    </source>
</evidence>
<dbReference type="Pfam" id="PF13699">
    <property type="entry name" value="eCIS_core"/>
    <property type="match status" value="1"/>
</dbReference>
<protein>
    <recommendedName>
        <fullName evidence="2">eCIS core domain-containing protein</fullName>
    </recommendedName>
</protein>
<gene>
    <name evidence="3" type="ORF">Cylst_0077</name>
</gene>
<feature type="domain" description="eCIS core" evidence="2">
    <location>
        <begin position="183"/>
        <end position="259"/>
    </location>
</feature>
<evidence type="ECO:0000259" key="2">
    <source>
        <dbReference type="Pfam" id="PF13699"/>
    </source>
</evidence>
<sequence>MSKSGGKTNAAAWQPTTQAASKSIFTSRPFPEIVQREQETAGNGEKAAQPVNRRGSIIENINRSMSKNSIPAVSNAGIVGVQAKLTIGEPGDQYEQEADRVAAEVVQKMNAPAAPGITAPPREDGFDKSLQRKPVIPILASRLSPGVEMPLMRQNGLRASHVPDVQADFETKLNQARGGGGALDAAFRAKIEPVMGADFSGVRVHTDSGADEMSQSIQAKAFTTGQDVFFRQGAYEPGSSGGQELIAHELTHVVQQNGGAVQRVSENEEEKPKEETKQNERGTVILPQAVFQELDATQYANVGSNEICEAVQPLLTEYLAVVRYNSLEDAAAYLDHLNEKRKEDKGMTPQKAFQSFSYQSTLSIEKAKGSQCVGQGIQFADQVRQMTKLPAYPCAATFAGKEYYGHGAAMIAFKNAKDEKDAGYILMDPGFNVNHPIVVTKEIPAKVRSSTYKLDESGSIKSYGANDEHVVTFQPQQILNPDEAITKSALLAYNTFTVVARSGKDKIYIQLDLRQEKLIAVYKKKKLTSDLEEIEKIISEELAEVLGYERGQLLETLKKVIQGKEEINKLQDSTIEKKQEEEYLD</sequence>
<evidence type="ECO:0000256" key="1">
    <source>
        <dbReference type="SAM" id="MobiDB-lite"/>
    </source>
</evidence>
<dbReference type="RefSeq" id="WP_015205717.1">
    <property type="nucleotide sequence ID" value="NC_019757.1"/>
</dbReference>
<dbReference type="Proteomes" id="UP000010475">
    <property type="component" value="Chromosome"/>
</dbReference>
<reference evidence="3 4" key="1">
    <citation type="submission" date="2012-06" db="EMBL/GenBank/DDBJ databases">
        <title>Finished chromosome of genome of Cylindrospermum stagnale PCC 7417.</title>
        <authorList>
            <consortium name="US DOE Joint Genome Institute"/>
            <person name="Gugger M."/>
            <person name="Coursin T."/>
            <person name="Rippka R."/>
            <person name="Tandeau De Marsac N."/>
            <person name="Huntemann M."/>
            <person name="Wei C.-L."/>
            <person name="Han J."/>
            <person name="Detter J.C."/>
            <person name="Han C."/>
            <person name="Tapia R."/>
            <person name="Chen A."/>
            <person name="Kyrpides N."/>
            <person name="Mavromatis K."/>
            <person name="Markowitz V."/>
            <person name="Szeto E."/>
            <person name="Ivanova N."/>
            <person name="Pagani I."/>
            <person name="Pati A."/>
            <person name="Goodwin L."/>
            <person name="Nordberg H.P."/>
            <person name="Cantor M.N."/>
            <person name="Hua S.X."/>
            <person name="Woyke T."/>
            <person name="Kerfeld C.A."/>
        </authorList>
    </citation>
    <scope>NUCLEOTIDE SEQUENCE [LARGE SCALE GENOMIC DNA]</scope>
    <source>
        <strain evidence="3 4">PCC 7417</strain>
    </source>
</reference>
<feature type="compositionally biased region" description="Polar residues" evidence="1">
    <location>
        <begin position="14"/>
        <end position="26"/>
    </location>
</feature>
<proteinExistence type="predicted"/>
<dbReference type="STRING" id="56107.Cylst_0077"/>
<feature type="compositionally biased region" description="Basic and acidic residues" evidence="1">
    <location>
        <begin position="270"/>
        <end position="279"/>
    </location>
</feature>
<feature type="region of interest" description="Disordered" evidence="1">
    <location>
        <begin position="1"/>
        <end position="28"/>
    </location>
</feature>